<proteinExistence type="predicted"/>
<keyword evidence="3" id="KW-1185">Reference proteome</keyword>
<feature type="chain" id="PRO_5015004827" evidence="1">
    <location>
        <begin position="18"/>
        <end position="154"/>
    </location>
</feature>
<evidence type="ECO:0000256" key="1">
    <source>
        <dbReference type="SAM" id="SignalP"/>
    </source>
</evidence>
<protein>
    <submittedName>
        <fullName evidence="2">Uncharacterized protein</fullName>
    </submittedName>
</protein>
<gene>
    <name evidence="2" type="ORF">COO91_02657</name>
</gene>
<feature type="signal peptide" evidence="1">
    <location>
        <begin position="1"/>
        <end position="17"/>
    </location>
</feature>
<dbReference type="OrthoDB" id="8450247at2"/>
<dbReference type="EMBL" id="CP024785">
    <property type="protein sequence ID" value="AUB36734.1"/>
    <property type="molecule type" value="Genomic_DNA"/>
</dbReference>
<dbReference type="RefSeq" id="WP_100898592.1">
    <property type="nucleotide sequence ID" value="NZ_CAWNNC010000001.1"/>
</dbReference>
<accession>A0A2K8SMN1</accession>
<reference evidence="2 3" key="1">
    <citation type="submission" date="2017-11" db="EMBL/GenBank/DDBJ databases">
        <title>Complete genome of a free-living desiccation-tolerant cyanobacterium and its photosynthetic adaptation to extreme terrestrial habitat.</title>
        <authorList>
            <person name="Shang J."/>
        </authorList>
    </citation>
    <scope>NUCLEOTIDE SEQUENCE [LARGE SCALE GENOMIC DNA]</scope>
    <source>
        <strain evidence="2 3">CCNUN1</strain>
    </source>
</reference>
<dbReference type="KEGG" id="nfl:COO91_02657"/>
<sequence length="154" mass="17170">MQTRNLLASFTFGITLAAIPVLQSYAQEAVPNSYQFQGNNLSITYDTTSFTGEPRFNYRDRKQTLNFAGDEIRTVDTEIGTLVTVTIKKTVDTGNTTFTLLIPRVNLGNNNEVKVETKGITTTNRFSVIPQFNQEQKQTYTTINLKGTAQAVAF</sequence>
<keyword evidence="1" id="KW-0732">Signal</keyword>
<dbReference type="Proteomes" id="UP000232003">
    <property type="component" value="Chromosome"/>
</dbReference>
<evidence type="ECO:0000313" key="3">
    <source>
        <dbReference type="Proteomes" id="UP000232003"/>
    </source>
</evidence>
<dbReference type="AlphaFoldDB" id="A0A2K8SMN1"/>
<evidence type="ECO:0000313" key="2">
    <source>
        <dbReference type="EMBL" id="AUB36734.1"/>
    </source>
</evidence>
<organism evidence="2 3">
    <name type="scientific">Nostoc flagelliforme CCNUN1</name>
    <dbReference type="NCBI Taxonomy" id="2038116"/>
    <lineage>
        <taxon>Bacteria</taxon>
        <taxon>Bacillati</taxon>
        <taxon>Cyanobacteriota</taxon>
        <taxon>Cyanophyceae</taxon>
        <taxon>Nostocales</taxon>
        <taxon>Nostocaceae</taxon>
        <taxon>Nostoc</taxon>
    </lineage>
</organism>
<name>A0A2K8SMN1_9NOSO</name>